<dbReference type="PANTHER" id="PTHR11070">
    <property type="entry name" value="UVRD / RECB / PCRA DNA HELICASE FAMILY MEMBER"/>
    <property type="match status" value="1"/>
</dbReference>
<evidence type="ECO:0000259" key="12">
    <source>
        <dbReference type="PROSITE" id="PS51198"/>
    </source>
</evidence>
<organism evidence="14 15">
    <name type="scientific">Halanaerobium salsuginis</name>
    <dbReference type="NCBI Taxonomy" id="29563"/>
    <lineage>
        <taxon>Bacteria</taxon>
        <taxon>Bacillati</taxon>
        <taxon>Bacillota</taxon>
        <taxon>Clostridia</taxon>
        <taxon>Halanaerobiales</taxon>
        <taxon>Halanaerobiaceae</taxon>
        <taxon>Halanaerobium</taxon>
    </lineage>
</organism>
<dbReference type="InterPro" id="IPR014017">
    <property type="entry name" value="DNA_helicase_UvrD-like_C"/>
</dbReference>
<evidence type="ECO:0000256" key="2">
    <source>
        <dbReference type="ARBA" id="ARBA00022741"/>
    </source>
</evidence>
<gene>
    <name evidence="14" type="ORF">SAMN02983006_01018</name>
</gene>
<dbReference type="SUPFAM" id="SSF52540">
    <property type="entry name" value="P-loop containing nucleoside triphosphate hydrolases"/>
    <property type="match status" value="1"/>
</dbReference>
<dbReference type="CDD" id="cd17932">
    <property type="entry name" value="DEXQc_UvrD"/>
    <property type="match status" value="1"/>
</dbReference>
<feature type="binding site" evidence="10">
    <location>
        <begin position="29"/>
        <end position="36"/>
    </location>
    <ligand>
        <name>ATP</name>
        <dbReference type="ChEBI" id="CHEBI:30616"/>
    </ligand>
</feature>
<dbReference type="PROSITE" id="PS51198">
    <property type="entry name" value="UVRD_HELICASE_ATP_BIND"/>
    <property type="match status" value="1"/>
</dbReference>
<evidence type="ECO:0000256" key="11">
    <source>
        <dbReference type="RuleBase" id="RU364053"/>
    </source>
</evidence>
<evidence type="ECO:0000313" key="14">
    <source>
        <dbReference type="EMBL" id="SFL38767.1"/>
    </source>
</evidence>
<dbReference type="InterPro" id="IPR000212">
    <property type="entry name" value="DNA_helicase_UvrD/REP"/>
</dbReference>
<keyword evidence="2 10" id="KW-0547">Nucleotide-binding</keyword>
<comment type="catalytic activity">
    <reaction evidence="9 11">
        <text>ATP + H2O = ADP + phosphate + H(+)</text>
        <dbReference type="Rhea" id="RHEA:13065"/>
        <dbReference type="ChEBI" id="CHEBI:15377"/>
        <dbReference type="ChEBI" id="CHEBI:15378"/>
        <dbReference type="ChEBI" id="CHEBI:30616"/>
        <dbReference type="ChEBI" id="CHEBI:43474"/>
        <dbReference type="ChEBI" id="CHEBI:456216"/>
        <dbReference type="EC" id="5.6.2.4"/>
    </reaction>
</comment>
<dbReference type="NCBIfam" id="TIGR01073">
    <property type="entry name" value="pcrA"/>
    <property type="match status" value="1"/>
</dbReference>
<proteinExistence type="inferred from homology"/>
<dbReference type="InterPro" id="IPR013986">
    <property type="entry name" value="DExx_box_DNA_helicase_dom_sf"/>
</dbReference>
<dbReference type="InterPro" id="IPR014016">
    <property type="entry name" value="UvrD-like_ATP-bd"/>
</dbReference>
<evidence type="ECO:0000256" key="4">
    <source>
        <dbReference type="ARBA" id="ARBA00022806"/>
    </source>
</evidence>
<dbReference type="GO" id="GO:0009314">
    <property type="term" value="P:response to radiation"/>
    <property type="evidence" value="ECO:0007669"/>
    <property type="project" value="UniProtKB-ARBA"/>
</dbReference>
<keyword evidence="5 10" id="KW-0067">ATP-binding</keyword>
<name>A0A1I4HAY3_9FIRM</name>
<protein>
    <recommendedName>
        <fullName evidence="11">ATP-dependent DNA helicase</fullName>
        <ecNumber evidence="11">5.6.2.4</ecNumber>
    </recommendedName>
</protein>
<dbReference type="GO" id="GO:0000725">
    <property type="term" value="P:recombinational repair"/>
    <property type="evidence" value="ECO:0007669"/>
    <property type="project" value="TreeGrafter"/>
</dbReference>
<evidence type="ECO:0000256" key="10">
    <source>
        <dbReference type="PROSITE-ProRule" id="PRU00560"/>
    </source>
</evidence>
<dbReference type="FunFam" id="1.10.486.10:FF:000003">
    <property type="entry name" value="ATP-dependent DNA helicase"/>
    <property type="match status" value="1"/>
</dbReference>
<dbReference type="AlphaFoldDB" id="A0A1I4HAY3"/>
<dbReference type="GO" id="GO:0006260">
    <property type="term" value="P:DNA replication"/>
    <property type="evidence" value="ECO:0007669"/>
    <property type="project" value="InterPro"/>
</dbReference>
<dbReference type="Proteomes" id="UP000199006">
    <property type="component" value="Unassembled WGS sequence"/>
</dbReference>
<evidence type="ECO:0000259" key="13">
    <source>
        <dbReference type="PROSITE" id="PS51217"/>
    </source>
</evidence>
<keyword evidence="6 11" id="KW-0238">DNA-binding</keyword>
<dbReference type="Pfam" id="PF13361">
    <property type="entry name" value="UvrD_C"/>
    <property type="match status" value="1"/>
</dbReference>
<dbReference type="CDD" id="cd18807">
    <property type="entry name" value="SF1_C_UvrD"/>
    <property type="match status" value="1"/>
</dbReference>
<dbReference type="STRING" id="29563.SAMN02983006_01018"/>
<dbReference type="EC" id="5.6.2.4" evidence="11"/>
<dbReference type="PANTHER" id="PTHR11070:SF2">
    <property type="entry name" value="ATP-DEPENDENT DNA HELICASE SRS2"/>
    <property type="match status" value="1"/>
</dbReference>
<dbReference type="Pfam" id="PF00580">
    <property type="entry name" value="UvrD-helicase"/>
    <property type="match status" value="1"/>
</dbReference>
<comment type="similarity">
    <text evidence="1 11">Belongs to the helicase family. UvrD subfamily.</text>
</comment>
<keyword evidence="3 10" id="KW-0378">Hydrolase</keyword>
<dbReference type="Gene3D" id="1.10.10.160">
    <property type="match status" value="1"/>
</dbReference>
<dbReference type="PROSITE" id="PS51217">
    <property type="entry name" value="UVRD_HELICASE_CTER"/>
    <property type="match status" value="1"/>
</dbReference>
<evidence type="ECO:0000256" key="9">
    <source>
        <dbReference type="ARBA" id="ARBA00048988"/>
    </source>
</evidence>
<evidence type="ECO:0000256" key="3">
    <source>
        <dbReference type="ARBA" id="ARBA00022801"/>
    </source>
</evidence>
<evidence type="ECO:0000256" key="1">
    <source>
        <dbReference type="ARBA" id="ARBA00009922"/>
    </source>
</evidence>
<feature type="domain" description="UvrD-like helicase ATP-binding" evidence="12">
    <location>
        <begin position="8"/>
        <end position="287"/>
    </location>
</feature>
<dbReference type="GO" id="GO:0043138">
    <property type="term" value="F:3'-5' DNA helicase activity"/>
    <property type="evidence" value="ECO:0007669"/>
    <property type="project" value="UniProtKB-EC"/>
</dbReference>
<reference evidence="14 15" key="1">
    <citation type="submission" date="2016-10" db="EMBL/GenBank/DDBJ databases">
        <authorList>
            <person name="de Groot N.N."/>
        </authorList>
    </citation>
    <scope>NUCLEOTIDE SEQUENCE [LARGE SCALE GENOMIC DNA]</scope>
    <source>
        <strain evidence="14 15">ATCC 51327</strain>
    </source>
</reference>
<feature type="domain" description="UvrD-like helicase C-terminal" evidence="13">
    <location>
        <begin position="288"/>
        <end position="563"/>
    </location>
</feature>
<evidence type="ECO:0000256" key="7">
    <source>
        <dbReference type="ARBA" id="ARBA00023235"/>
    </source>
</evidence>
<keyword evidence="4 10" id="KW-0347">Helicase</keyword>
<dbReference type="Pfam" id="PF21196">
    <property type="entry name" value="PcrA_UvrD_tudor"/>
    <property type="match status" value="1"/>
</dbReference>
<dbReference type="GO" id="GO:0005829">
    <property type="term" value="C:cytosol"/>
    <property type="evidence" value="ECO:0007669"/>
    <property type="project" value="TreeGrafter"/>
</dbReference>
<dbReference type="GO" id="GO:0016887">
    <property type="term" value="F:ATP hydrolysis activity"/>
    <property type="evidence" value="ECO:0007669"/>
    <property type="project" value="RHEA"/>
</dbReference>
<dbReference type="InterPro" id="IPR027417">
    <property type="entry name" value="P-loop_NTPase"/>
</dbReference>
<dbReference type="GO" id="GO:0005524">
    <property type="term" value="F:ATP binding"/>
    <property type="evidence" value="ECO:0007669"/>
    <property type="project" value="UniProtKB-UniRule"/>
</dbReference>
<keyword evidence="7" id="KW-0413">Isomerase</keyword>
<comment type="catalytic activity">
    <reaction evidence="8">
        <text>Couples ATP hydrolysis with the unwinding of duplex DNA by translocating in the 3'-5' direction.</text>
        <dbReference type="EC" id="5.6.2.4"/>
    </reaction>
</comment>
<accession>A0A1I4HAY3</accession>
<sequence>MEIAEILENLNREQELAVKHKNGPLLVLAGAGSGKTRVLTRRIAYLINNYQVSPFNILAVTFTNKAANEMKARVEKLVGGLARNLLVSTFHSFCVRILRREAAKLGYDSNFVIFDSIDQQKLIKEVLKAKNIDPKKLKPRSILNRISSAKNELQEPEEFMAYAGSFFDKNAADIYQEYQKQLQANNAMDFDDLIQQTVKLFREFPLVLEYYQKRFKYIMVDEYQDVNHAQYELVNLLAAQSKNICVVGDPDQGIYGFRGADISNILNFEDDYPEVQTIRLEQNYRSRGNILKAAQAVIKNNSSRKEKELWTDKGAGEKIEIYTAQDEKEEADFVCRTAKKLTKTGELTYADLAVLYRTNSQSRAFEDMLMKYGIPYQIVGGVRFYERLEIKDIMAYLRLIYNPVDDISFLRIINRPKRGIGQGTLAKIQQFASANSLSLYEAALRSEENPALSGSYQKRVLAFTKIIEELRAEQDQLALARLTEKLLNKSGYRAELEAEKTTQAESRLENIEELFSVINEYMKNNEENTLAGFLEEVTLMSDIDSLAEEQSVLTLMTIHSAKGLEFPVVFLVGMEDGIFPHSNSLFEQQGLEEERRLCYVGMTRAEERLFLSRAQLRLRFGERQINPPSQFLDEIPSDLIKDETAFAAEIFAEEAEPASPQAKTSSSYNVGQKIVHPRWGIGVILAVKGEANPELKIAFEEGKTRNLLAEFAPIQKV</sequence>
<dbReference type="Gene3D" id="1.10.486.10">
    <property type="entry name" value="PCRA, domain 4"/>
    <property type="match status" value="1"/>
</dbReference>
<evidence type="ECO:0000256" key="5">
    <source>
        <dbReference type="ARBA" id="ARBA00022840"/>
    </source>
</evidence>
<dbReference type="InterPro" id="IPR005751">
    <property type="entry name" value="ATP-dep_DNA_helicase_PcrA"/>
</dbReference>
<evidence type="ECO:0000256" key="6">
    <source>
        <dbReference type="ARBA" id="ARBA00023125"/>
    </source>
</evidence>
<evidence type="ECO:0000313" key="15">
    <source>
        <dbReference type="Proteomes" id="UP000199006"/>
    </source>
</evidence>
<dbReference type="Gene3D" id="3.40.50.300">
    <property type="entry name" value="P-loop containing nucleotide triphosphate hydrolases"/>
    <property type="match status" value="2"/>
</dbReference>
<keyword evidence="15" id="KW-1185">Reference proteome</keyword>
<dbReference type="OrthoDB" id="9810135at2"/>
<dbReference type="GO" id="GO:0033202">
    <property type="term" value="C:DNA helicase complex"/>
    <property type="evidence" value="ECO:0007669"/>
    <property type="project" value="TreeGrafter"/>
</dbReference>
<dbReference type="RefSeq" id="WP_089860651.1">
    <property type="nucleotide sequence ID" value="NZ_FOTI01000010.1"/>
</dbReference>
<evidence type="ECO:0000256" key="8">
    <source>
        <dbReference type="ARBA" id="ARBA00034617"/>
    </source>
</evidence>
<dbReference type="GO" id="GO:0003677">
    <property type="term" value="F:DNA binding"/>
    <property type="evidence" value="ECO:0007669"/>
    <property type="project" value="UniProtKB-KW"/>
</dbReference>
<dbReference type="EMBL" id="FOTI01000010">
    <property type="protein sequence ID" value="SFL38767.1"/>
    <property type="molecule type" value="Genomic_DNA"/>
</dbReference>
<dbReference type="FunFam" id="1.10.10.160:FF:000001">
    <property type="entry name" value="ATP-dependent DNA helicase"/>
    <property type="match status" value="1"/>
</dbReference>